<dbReference type="EMBL" id="JAEPRB010000092">
    <property type="protein sequence ID" value="KAG2222076.1"/>
    <property type="molecule type" value="Genomic_DNA"/>
</dbReference>
<evidence type="ECO:0000313" key="2">
    <source>
        <dbReference type="Proteomes" id="UP000646827"/>
    </source>
</evidence>
<proteinExistence type="predicted"/>
<dbReference type="Proteomes" id="UP000646827">
    <property type="component" value="Unassembled WGS sequence"/>
</dbReference>
<protein>
    <submittedName>
        <fullName evidence="1">Uncharacterized protein</fullName>
    </submittedName>
</protein>
<dbReference type="OrthoDB" id="2266118at2759"/>
<keyword evidence="2" id="KW-1185">Reference proteome</keyword>
<dbReference type="InterPro" id="IPR036397">
    <property type="entry name" value="RNaseH_sf"/>
</dbReference>
<comment type="caution">
    <text evidence="1">The sequence shown here is derived from an EMBL/GenBank/DDBJ whole genome shotgun (WGS) entry which is preliminary data.</text>
</comment>
<dbReference type="AlphaFoldDB" id="A0A8H7S5R2"/>
<organism evidence="1 2">
    <name type="scientific">Circinella minor</name>
    <dbReference type="NCBI Taxonomy" id="1195481"/>
    <lineage>
        <taxon>Eukaryota</taxon>
        <taxon>Fungi</taxon>
        <taxon>Fungi incertae sedis</taxon>
        <taxon>Mucoromycota</taxon>
        <taxon>Mucoromycotina</taxon>
        <taxon>Mucoromycetes</taxon>
        <taxon>Mucorales</taxon>
        <taxon>Lichtheimiaceae</taxon>
        <taxon>Circinella</taxon>
    </lineage>
</organism>
<accession>A0A8H7S5R2</accession>
<reference evidence="1 2" key="1">
    <citation type="submission" date="2020-12" db="EMBL/GenBank/DDBJ databases">
        <title>Metabolic potential, ecology and presence of endohyphal bacteria is reflected in genomic diversity of Mucoromycotina.</title>
        <authorList>
            <person name="Muszewska A."/>
            <person name="Okrasinska A."/>
            <person name="Steczkiewicz K."/>
            <person name="Drgas O."/>
            <person name="Orlowska M."/>
            <person name="Perlinska-Lenart U."/>
            <person name="Aleksandrzak-Piekarczyk T."/>
            <person name="Szatraj K."/>
            <person name="Zielenkiewicz U."/>
            <person name="Pilsyk S."/>
            <person name="Malc E."/>
            <person name="Mieczkowski P."/>
            <person name="Kruszewska J.S."/>
            <person name="Biernat P."/>
            <person name="Pawlowska J."/>
        </authorList>
    </citation>
    <scope>NUCLEOTIDE SEQUENCE [LARGE SCALE GENOMIC DNA]</scope>
    <source>
        <strain evidence="1 2">CBS 142.35</strain>
    </source>
</reference>
<dbReference type="GO" id="GO:0003676">
    <property type="term" value="F:nucleic acid binding"/>
    <property type="evidence" value="ECO:0007669"/>
    <property type="project" value="InterPro"/>
</dbReference>
<dbReference type="Gene3D" id="3.30.420.10">
    <property type="entry name" value="Ribonuclease H-like superfamily/Ribonuclease H"/>
    <property type="match status" value="1"/>
</dbReference>
<sequence length="154" mass="18057">MTLPKSTEMEEVMDSLTETFQKVTLAPPQKYKKYGQDQIERFIRLIQEEELTVPKSAEQCGYSSQQCVQALKRVQCWLWISTVSVSVQIFLNPIEECWSKVKKNIRRNPLNKSEMLTPRIPEVCTQVTIADCNDWIKHAETYWERCLQKELGLK</sequence>
<gene>
    <name evidence="1" type="ORF">INT45_007962</name>
</gene>
<evidence type="ECO:0000313" key="1">
    <source>
        <dbReference type="EMBL" id="KAG2222076.1"/>
    </source>
</evidence>
<name>A0A8H7S5R2_9FUNG</name>